<dbReference type="PROSITE" id="PS51257">
    <property type="entry name" value="PROKAR_LIPOPROTEIN"/>
    <property type="match status" value="1"/>
</dbReference>
<name>A0ABW3QL40_9BACT</name>
<keyword evidence="1" id="KW-0732">Signal</keyword>
<gene>
    <name evidence="2" type="ORF">ACFQ4C_08475</name>
</gene>
<feature type="signal peptide" evidence="1">
    <location>
        <begin position="1"/>
        <end position="18"/>
    </location>
</feature>
<evidence type="ECO:0000256" key="1">
    <source>
        <dbReference type="SAM" id="SignalP"/>
    </source>
</evidence>
<reference evidence="3" key="1">
    <citation type="journal article" date="2019" name="Int. J. Syst. Evol. Microbiol.">
        <title>The Global Catalogue of Microorganisms (GCM) 10K type strain sequencing project: providing services to taxonomists for standard genome sequencing and annotation.</title>
        <authorList>
            <consortium name="The Broad Institute Genomics Platform"/>
            <consortium name="The Broad Institute Genome Sequencing Center for Infectious Disease"/>
            <person name="Wu L."/>
            <person name="Ma J."/>
        </authorList>
    </citation>
    <scope>NUCLEOTIDE SEQUENCE [LARGE SCALE GENOMIC DNA]</scope>
    <source>
        <strain evidence="3">CCUG 55608</strain>
    </source>
</reference>
<feature type="chain" id="PRO_5045379198" description="Cadherin-like beta sandwich domain-containing protein" evidence="1">
    <location>
        <begin position="19"/>
        <end position="229"/>
    </location>
</feature>
<protein>
    <recommendedName>
        <fullName evidence="4">Cadherin-like beta sandwich domain-containing protein</fullName>
    </recommendedName>
</protein>
<evidence type="ECO:0008006" key="4">
    <source>
        <dbReference type="Google" id="ProtNLM"/>
    </source>
</evidence>
<dbReference type="Proteomes" id="UP001597116">
    <property type="component" value="Unassembled WGS sequence"/>
</dbReference>
<evidence type="ECO:0000313" key="3">
    <source>
        <dbReference type="Proteomes" id="UP001597116"/>
    </source>
</evidence>
<dbReference type="RefSeq" id="WP_379884186.1">
    <property type="nucleotide sequence ID" value="NZ_JBHTLP010000007.1"/>
</dbReference>
<accession>A0ABW3QL40</accession>
<dbReference type="EMBL" id="JBHTLP010000007">
    <property type="protein sequence ID" value="MFD1141140.1"/>
    <property type="molecule type" value="Genomic_DNA"/>
</dbReference>
<evidence type="ECO:0000313" key="2">
    <source>
        <dbReference type="EMBL" id="MFD1141140.1"/>
    </source>
</evidence>
<proteinExistence type="predicted"/>
<organism evidence="2 3">
    <name type="scientific">Larkinella insperata</name>
    <dbReference type="NCBI Taxonomy" id="332158"/>
    <lineage>
        <taxon>Bacteria</taxon>
        <taxon>Pseudomonadati</taxon>
        <taxon>Bacteroidota</taxon>
        <taxon>Cytophagia</taxon>
        <taxon>Cytophagales</taxon>
        <taxon>Spirosomataceae</taxon>
        <taxon>Larkinella</taxon>
    </lineage>
</organism>
<keyword evidence="3" id="KW-1185">Reference proteome</keyword>
<sequence>MKILAIFLALSLGLLSLACQQSNELLDDKPAIKAISFVGIPPQNVRFDAPNARITVHLPALLPAGLQPIFELTDDTRVVDGVRADETIDLTAFCACSSSGEPKKITLRVGNQKTTAVYELNVMASGPLKAQTSRDQFTFSRKTKRLQLSLPVENLYSNPAVNMLLFTNLATGAVTRISADGACLNSCSSAAPNQLLFSLGSPIERELLPGTYGITLNGLSFPQRLRVTD</sequence>
<comment type="caution">
    <text evidence="2">The sequence shown here is derived from an EMBL/GenBank/DDBJ whole genome shotgun (WGS) entry which is preliminary data.</text>
</comment>